<feature type="disulfide bond" evidence="8">
    <location>
        <begin position="396"/>
        <end position="406"/>
    </location>
</feature>
<dbReference type="GO" id="GO:0005509">
    <property type="term" value="F:calcium ion binding"/>
    <property type="evidence" value="ECO:0007669"/>
    <property type="project" value="InterPro"/>
</dbReference>
<evidence type="ECO:0000256" key="3">
    <source>
        <dbReference type="ARBA" id="ARBA00022729"/>
    </source>
</evidence>
<gene>
    <name evidence="14" type="ORF">NP493_905g00052</name>
</gene>
<keyword evidence="2 9" id="KW-0768">Sushi</keyword>
<evidence type="ECO:0000256" key="2">
    <source>
        <dbReference type="ARBA" id="ARBA00022659"/>
    </source>
</evidence>
<dbReference type="InterPro" id="IPR003410">
    <property type="entry name" value="HYR_dom"/>
</dbReference>
<dbReference type="Gene3D" id="2.10.50.10">
    <property type="entry name" value="Tumor Necrosis Factor Receptor, subunit A, domain 2"/>
    <property type="match status" value="1"/>
</dbReference>
<evidence type="ECO:0000259" key="13">
    <source>
        <dbReference type="PROSITE" id="PS50923"/>
    </source>
</evidence>
<keyword evidence="1 8" id="KW-0245">EGF-like domain</keyword>
<comment type="caution">
    <text evidence="14">The sequence shown here is derived from an EMBL/GenBank/DDBJ whole genome shotgun (WGS) entry which is preliminary data.</text>
</comment>
<evidence type="ECO:0000259" key="12">
    <source>
        <dbReference type="PROSITE" id="PS50825"/>
    </source>
</evidence>
<dbReference type="InterPro" id="IPR018097">
    <property type="entry name" value="EGF_Ca-bd_CS"/>
</dbReference>
<evidence type="ECO:0000259" key="11">
    <source>
        <dbReference type="PROSITE" id="PS50026"/>
    </source>
</evidence>
<keyword evidence="5 8" id="KW-1015">Disulfide bond</keyword>
<dbReference type="SMART" id="SM00032">
    <property type="entry name" value="CCP"/>
    <property type="match status" value="8"/>
</dbReference>
<dbReference type="InterPro" id="IPR035914">
    <property type="entry name" value="Sperma_CUB_dom_sf"/>
</dbReference>
<organism evidence="14 15">
    <name type="scientific">Ridgeia piscesae</name>
    <name type="common">Tubeworm</name>
    <dbReference type="NCBI Taxonomy" id="27915"/>
    <lineage>
        <taxon>Eukaryota</taxon>
        <taxon>Metazoa</taxon>
        <taxon>Spiralia</taxon>
        <taxon>Lophotrochozoa</taxon>
        <taxon>Annelida</taxon>
        <taxon>Polychaeta</taxon>
        <taxon>Sedentaria</taxon>
        <taxon>Canalipalpata</taxon>
        <taxon>Sabellida</taxon>
        <taxon>Siboglinidae</taxon>
        <taxon>Ridgeia</taxon>
    </lineage>
</organism>
<dbReference type="SUPFAM" id="SSF57535">
    <property type="entry name" value="Complement control module/SCR domain"/>
    <property type="match status" value="6"/>
</dbReference>
<dbReference type="PROSITE" id="PS50825">
    <property type="entry name" value="HYR"/>
    <property type="match status" value="1"/>
</dbReference>
<dbReference type="Gene3D" id="2.10.70.10">
    <property type="entry name" value="Complement Module, domain 1"/>
    <property type="match status" value="6"/>
</dbReference>
<dbReference type="InterPro" id="IPR000859">
    <property type="entry name" value="CUB_dom"/>
</dbReference>
<evidence type="ECO:0000256" key="4">
    <source>
        <dbReference type="ARBA" id="ARBA00022737"/>
    </source>
</evidence>
<keyword evidence="4" id="KW-0677">Repeat</keyword>
<dbReference type="Pfam" id="PF07645">
    <property type="entry name" value="EGF_CA"/>
    <property type="match status" value="1"/>
</dbReference>
<evidence type="ECO:0000256" key="1">
    <source>
        <dbReference type="ARBA" id="ARBA00022536"/>
    </source>
</evidence>
<feature type="domain" description="Sushi" evidence="13">
    <location>
        <begin position="634"/>
        <end position="697"/>
    </location>
</feature>
<dbReference type="SUPFAM" id="SSF49854">
    <property type="entry name" value="Spermadhesin, CUB domain"/>
    <property type="match status" value="1"/>
</dbReference>
<feature type="domain" description="HYR" evidence="12">
    <location>
        <begin position="760"/>
        <end position="842"/>
    </location>
</feature>
<evidence type="ECO:0000256" key="6">
    <source>
        <dbReference type="ARBA" id="ARBA00023180"/>
    </source>
</evidence>
<keyword evidence="6" id="KW-0325">Glycoprotein</keyword>
<feature type="disulfide bond" evidence="7">
    <location>
        <begin position="30"/>
        <end position="57"/>
    </location>
</feature>
<sequence length="1209" mass="131082">MTTGDAAYVYMDTTLSKAGRGFQFSYITGCNVVMEGDSGVIQSPGYGVVPYPNMLKCSWTIKSAAPIRLTFLLKRYGVASGDSLDVSENSTLMHSGESKPVDITAESGQLVIQFNTDATANGVGFYAEYSKACEDLPFNSSSPGFDIVGTVDTYFGASFKVKCQPGYFFSQEEFGECPRDSLRHTLTMTCERGGHWNTGRFPMCERGHCGAISGVVHGYIKNATSLLTGGIVTFKCFHGFAISSTDETICSESRQWTSIPSCSAELCTSTDPYSGTISHGNINVTDSNNYGSVVRYECGEGYQIDGVPSTYCKDKTWKHWDARPTCTGKPCLVPDAIPNAVTSSSGVVRFGDGPVTVTCKTGYGINGTTDTTQTIKCNADQTFETVAYPCQDVDECEDDNPCAHNCHNTEGSYYCSCNDSYTLKADKSGCKDVNECLKENGGCSHVCEDADSGYSCSCPDGYTLYPGDNFNGFGDRTDSLDINRTCVQNTCVNPPSSVARGKLLFSVNKPHFYYGDQVGILCDLGYVIDDGSSSYKNSKVVTCLPNQMWDSTFSNCTAATCGKLTEQQLSEVKNRPKVTYPDGEVGDTVSYGTEVQLNCSVAGGDDTVRTRTCLYDVSVGKYQLIGDSLECGTVDCGSLELDGMKTGIVPSTTTFGNDFVFECEPGFDIIGTNGRDDKVVTCTKTGRWNIGGLRCEGPVCSDPGRPADGTQIATSYEIGKTVTFTCNRHGFVPEPSSLTCESKDKGAKATWNDTRSIRCVDRQKPEFTPCPTTSMYVLRLTRVDVTSPTVTDNSGLIKELTASYDLNSPVTDDVNITWTATDYEGNKADSSGLCVVEVHVYDEHLPTIDCPNSGIKYVDNENTDTTETVTPGKATAKGDKHVLTKDNIVSPSTYTLSKETLYKVITVKQEATDDQGFKAVCLFQYIIKPKPCQLWALRQPKNGKIVDCTNTSCELKCNSGFFFYNNNNTAQYDCTEGTDLANSVLGNPVPDCTKPIIATYRQRFILKYSGTVVTKDKTNAYKTAIEEQLSAVESDLQDVCINNMKLKAPVVIMNKTVTLNVFGSTSEVTFSLRYEKNNNDDDIQTCATEVERHFKGVGGSLVGATKLKVIKPSGEANITAVYSKSSSDNGFSCDDGEILQGQECLPCPSGYYKKNSGCVLCPKGTYNDQHGQSSCTPCPPNTYTYTEGSASVDQCYGKYIVMVSTSLLH</sequence>
<dbReference type="SUPFAM" id="SSF57184">
    <property type="entry name" value="Growth factor receptor domain"/>
    <property type="match status" value="2"/>
</dbReference>
<keyword evidence="3" id="KW-0732">Signal</keyword>
<evidence type="ECO:0000313" key="14">
    <source>
        <dbReference type="EMBL" id="KAK2173065.1"/>
    </source>
</evidence>
<dbReference type="InterPro" id="IPR049883">
    <property type="entry name" value="NOTCH1_EGF-like"/>
</dbReference>
<dbReference type="Gene3D" id="2.60.120.290">
    <property type="entry name" value="Spermadhesin, CUB domain"/>
    <property type="match status" value="1"/>
</dbReference>
<dbReference type="PROSITE" id="PS01187">
    <property type="entry name" value="EGF_CA"/>
    <property type="match status" value="1"/>
</dbReference>
<feature type="domain" description="CUB" evidence="10">
    <location>
        <begin position="30"/>
        <end position="132"/>
    </location>
</feature>
<dbReference type="PROSITE" id="PS00010">
    <property type="entry name" value="ASX_HYDROXYL"/>
    <property type="match status" value="2"/>
</dbReference>
<dbReference type="CDD" id="cd00054">
    <property type="entry name" value="EGF_CA"/>
    <property type="match status" value="2"/>
</dbReference>
<proteinExistence type="predicted"/>
<dbReference type="InterPro" id="IPR011641">
    <property type="entry name" value="Tyr-kin_ephrin_A/B_rcpt-like"/>
</dbReference>
<dbReference type="PROSITE" id="PS50026">
    <property type="entry name" value="EGF_3"/>
    <property type="match status" value="1"/>
</dbReference>
<dbReference type="PROSITE" id="PS01180">
    <property type="entry name" value="CUB"/>
    <property type="match status" value="1"/>
</dbReference>
<dbReference type="PANTHER" id="PTHR19325:SF567">
    <property type="entry name" value="SUSHI, VON WILLEBRAND FACTOR TYPE A, EGF AND PENTRAXIN DOMAIN-CONTAINING PROTEIN 1-LIKE"/>
    <property type="match status" value="1"/>
</dbReference>
<dbReference type="Pfam" id="PF07699">
    <property type="entry name" value="Ephrin_rec_like"/>
    <property type="match status" value="1"/>
</dbReference>
<feature type="domain" description="Sushi" evidence="13">
    <location>
        <begin position="489"/>
        <end position="558"/>
    </location>
</feature>
<dbReference type="SMART" id="SM00042">
    <property type="entry name" value="CUB"/>
    <property type="match status" value="1"/>
</dbReference>
<dbReference type="SMART" id="SM00179">
    <property type="entry name" value="EGF_CA"/>
    <property type="match status" value="2"/>
</dbReference>
<feature type="domain" description="Sushi" evidence="13">
    <location>
        <begin position="207"/>
        <end position="264"/>
    </location>
</feature>
<dbReference type="InterPro" id="IPR001881">
    <property type="entry name" value="EGF-like_Ca-bd_dom"/>
</dbReference>
<dbReference type="CDD" id="cd00033">
    <property type="entry name" value="CCP"/>
    <property type="match status" value="2"/>
</dbReference>
<feature type="domain" description="Sushi" evidence="13">
    <location>
        <begin position="265"/>
        <end position="328"/>
    </location>
</feature>
<dbReference type="InterPro" id="IPR035976">
    <property type="entry name" value="Sushi/SCR/CCP_sf"/>
</dbReference>
<protein>
    <submittedName>
        <fullName evidence="14">Uncharacterized protein</fullName>
    </submittedName>
</protein>
<dbReference type="EMBL" id="JAODUO010000907">
    <property type="protein sequence ID" value="KAK2173065.1"/>
    <property type="molecule type" value="Genomic_DNA"/>
</dbReference>
<dbReference type="InterPro" id="IPR050350">
    <property type="entry name" value="Compl-Cell_Adhes-Reg"/>
</dbReference>
<dbReference type="Pfam" id="PF00431">
    <property type="entry name" value="CUB"/>
    <property type="match status" value="1"/>
</dbReference>
<evidence type="ECO:0000259" key="10">
    <source>
        <dbReference type="PROSITE" id="PS01180"/>
    </source>
</evidence>
<evidence type="ECO:0000256" key="8">
    <source>
        <dbReference type="PROSITE-ProRule" id="PRU00076"/>
    </source>
</evidence>
<dbReference type="InterPro" id="IPR009030">
    <property type="entry name" value="Growth_fac_rcpt_cys_sf"/>
</dbReference>
<dbReference type="InterPro" id="IPR000742">
    <property type="entry name" value="EGF"/>
</dbReference>
<dbReference type="SMART" id="SM00181">
    <property type="entry name" value="EGF"/>
    <property type="match status" value="2"/>
</dbReference>
<dbReference type="FunFam" id="2.10.25.10:FF:000005">
    <property type="entry name" value="Fibrillin 2"/>
    <property type="match status" value="1"/>
</dbReference>
<dbReference type="Pfam" id="PF14670">
    <property type="entry name" value="FXa_inhibition"/>
    <property type="match status" value="1"/>
</dbReference>
<dbReference type="Gene3D" id="2.10.25.10">
    <property type="entry name" value="Laminin"/>
    <property type="match status" value="2"/>
</dbReference>
<dbReference type="CDD" id="cd00041">
    <property type="entry name" value="CUB"/>
    <property type="match status" value="1"/>
</dbReference>
<evidence type="ECO:0000256" key="9">
    <source>
        <dbReference type="PROSITE-ProRule" id="PRU00302"/>
    </source>
</evidence>
<evidence type="ECO:0000313" key="15">
    <source>
        <dbReference type="Proteomes" id="UP001209878"/>
    </source>
</evidence>
<dbReference type="PROSITE" id="PS50923">
    <property type="entry name" value="SUSHI"/>
    <property type="match status" value="6"/>
</dbReference>
<dbReference type="Proteomes" id="UP001209878">
    <property type="component" value="Unassembled WGS sequence"/>
</dbReference>
<evidence type="ECO:0000256" key="7">
    <source>
        <dbReference type="PROSITE-ProRule" id="PRU00059"/>
    </source>
</evidence>
<comment type="caution">
    <text evidence="8">Lacks conserved residue(s) required for the propagation of feature annotation.</text>
</comment>
<dbReference type="InterPro" id="IPR000152">
    <property type="entry name" value="EGF-type_Asp/Asn_hydroxyl_site"/>
</dbReference>
<dbReference type="InterPro" id="IPR000436">
    <property type="entry name" value="Sushi_SCR_CCP_dom"/>
</dbReference>
<dbReference type="AlphaFoldDB" id="A0AAD9NK71"/>
<name>A0AAD9NK71_RIDPI</name>
<feature type="domain" description="Sushi" evidence="13">
    <location>
        <begin position="698"/>
        <end position="761"/>
    </location>
</feature>
<dbReference type="PANTHER" id="PTHR19325">
    <property type="entry name" value="COMPLEMENT COMPONENT-RELATED SUSHI DOMAIN-CONTAINING"/>
    <property type="match status" value="1"/>
</dbReference>
<reference evidence="14" key="1">
    <citation type="journal article" date="2023" name="Mol. Biol. Evol.">
        <title>Third-Generation Sequencing Reveals the Adaptive Role of the Epigenome in Three Deep-Sea Polychaetes.</title>
        <authorList>
            <person name="Perez M."/>
            <person name="Aroh O."/>
            <person name="Sun Y."/>
            <person name="Lan Y."/>
            <person name="Juniper S.K."/>
            <person name="Young C.R."/>
            <person name="Angers B."/>
            <person name="Qian P.Y."/>
        </authorList>
    </citation>
    <scope>NUCLEOTIDE SEQUENCE</scope>
    <source>
        <strain evidence="14">R07B-5</strain>
    </source>
</reference>
<dbReference type="Pfam" id="PF00084">
    <property type="entry name" value="Sushi"/>
    <property type="match status" value="3"/>
</dbReference>
<dbReference type="SMART" id="SM01411">
    <property type="entry name" value="Ephrin_rec_like"/>
    <property type="match status" value="1"/>
</dbReference>
<feature type="domain" description="EGF-like" evidence="11">
    <location>
        <begin position="392"/>
        <end position="431"/>
    </location>
</feature>
<feature type="domain" description="Sushi" evidence="13">
    <location>
        <begin position="131"/>
        <end position="206"/>
    </location>
</feature>
<keyword evidence="15" id="KW-1185">Reference proteome</keyword>
<evidence type="ECO:0000256" key="5">
    <source>
        <dbReference type="ARBA" id="ARBA00023157"/>
    </source>
</evidence>
<accession>A0AAD9NK71</accession>